<dbReference type="Pfam" id="PF00280">
    <property type="entry name" value="potato_inhibit"/>
    <property type="match status" value="2"/>
</dbReference>
<dbReference type="EnsemblPlants" id="OB02G11820.1">
    <property type="protein sequence ID" value="OB02G11820.1"/>
    <property type="gene ID" value="OB02G11820"/>
</dbReference>
<dbReference type="GO" id="GO:0009611">
    <property type="term" value="P:response to wounding"/>
    <property type="evidence" value="ECO:0007669"/>
    <property type="project" value="InterPro"/>
</dbReference>
<keyword evidence="3" id="KW-0722">Serine protease inhibitor</keyword>
<accession>J3L965</accession>
<dbReference type="AlphaFoldDB" id="J3L965"/>
<proteinExistence type="inferred from homology"/>
<protein>
    <submittedName>
        <fullName evidence="4">Uncharacterized protein</fullName>
    </submittedName>
</protein>
<keyword evidence="2" id="KW-0646">Protease inhibitor</keyword>
<dbReference type="Gramene" id="OB02G11820.1">
    <property type="protein sequence ID" value="OB02G11820.1"/>
    <property type="gene ID" value="OB02G11820"/>
</dbReference>
<name>J3L965_ORYBR</name>
<evidence type="ECO:0000256" key="1">
    <source>
        <dbReference type="ARBA" id="ARBA00008210"/>
    </source>
</evidence>
<dbReference type="InterPro" id="IPR000864">
    <property type="entry name" value="Prot_inh_pot1"/>
</dbReference>
<dbReference type="Proteomes" id="UP000006038">
    <property type="component" value="Unassembled WGS sequence"/>
</dbReference>
<dbReference type="OMA" id="FEWTKKM"/>
<dbReference type="HOGENOM" id="CLU_158942_3_2_1"/>
<keyword evidence="5" id="KW-1185">Reference proteome</keyword>
<evidence type="ECO:0000313" key="4">
    <source>
        <dbReference type="EnsemblPlants" id="OB02G11820.1"/>
    </source>
</evidence>
<dbReference type="SUPFAM" id="SSF54654">
    <property type="entry name" value="CI-2 family of serine protease inhibitors"/>
    <property type="match status" value="2"/>
</dbReference>
<dbReference type="Gene3D" id="3.30.10.10">
    <property type="entry name" value="Trypsin Inhibitor V, subunit A"/>
    <property type="match status" value="2"/>
</dbReference>
<evidence type="ECO:0000256" key="2">
    <source>
        <dbReference type="ARBA" id="ARBA00022690"/>
    </source>
</evidence>
<dbReference type="PANTHER" id="PTHR33091:SF3">
    <property type="entry name" value="OS02G0123900 PROTEIN"/>
    <property type="match status" value="1"/>
</dbReference>
<dbReference type="PANTHER" id="PTHR33091">
    <property type="entry name" value="PROTEIN, PUTATIVE, EXPRESSED-RELATED"/>
    <property type="match status" value="1"/>
</dbReference>
<reference evidence="4" key="1">
    <citation type="submission" date="2013-04" db="UniProtKB">
        <authorList>
            <consortium name="EnsemblPlants"/>
        </authorList>
    </citation>
    <scope>IDENTIFICATION</scope>
</reference>
<dbReference type="PROSITE" id="PS00285">
    <property type="entry name" value="POTATO_INHIBITOR"/>
    <property type="match status" value="2"/>
</dbReference>
<dbReference type="GO" id="GO:0004867">
    <property type="term" value="F:serine-type endopeptidase inhibitor activity"/>
    <property type="evidence" value="ECO:0007669"/>
    <property type="project" value="UniProtKB-KW"/>
</dbReference>
<dbReference type="PRINTS" id="PR00292">
    <property type="entry name" value="POTATOINHBTR"/>
</dbReference>
<evidence type="ECO:0000313" key="5">
    <source>
        <dbReference type="Proteomes" id="UP000006038"/>
    </source>
</evidence>
<organism evidence="4">
    <name type="scientific">Oryza brachyantha</name>
    <name type="common">malo sina</name>
    <dbReference type="NCBI Taxonomy" id="4533"/>
    <lineage>
        <taxon>Eukaryota</taxon>
        <taxon>Viridiplantae</taxon>
        <taxon>Streptophyta</taxon>
        <taxon>Embryophyta</taxon>
        <taxon>Tracheophyta</taxon>
        <taxon>Spermatophyta</taxon>
        <taxon>Magnoliopsida</taxon>
        <taxon>Liliopsida</taxon>
        <taxon>Poales</taxon>
        <taxon>Poaceae</taxon>
        <taxon>BOP clade</taxon>
        <taxon>Oryzoideae</taxon>
        <taxon>Oryzeae</taxon>
        <taxon>Oryzinae</taxon>
        <taxon>Oryza</taxon>
    </lineage>
</organism>
<dbReference type="eggNOG" id="ENOG502R3RS">
    <property type="taxonomic scope" value="Eukaryota"/>
</dbReference>
<evidence type="ECO:0000256" key="3">
    <source>
        <dbReference type="ARBA" id="ARBA00022900"/>
    </source>
</evidence>
<dbReference type="InterPro" id="IPR036354">
    <property type="entry name" value="Prot_inh_pot1_sf"/>
</dbReference>
<comment type="similarity">
    <text evidence="1">Belongs to the protease inhibitor I13 (potato type I serine protease inhibitor) family.</text>
</comment>
<sequence>MGRAAAGVGGGDILSMKTAWPEVVGWDGMSAVMKIHRDRPDVQRVFINFVRMSSEKASWPEVVGWPATAAVTQINSDRPDVSIEVIPDGATVPPGFSAKRVRVFFNAGDATGPVTRTPFVG</sequence>